<keyword evidence="1" id="KW-1133">Transmembrane helix</keyword>
<sequence>MGTTFEKEYSLSTGWKIFLYTVIVAMVVGGVYLAYVSIADKSWWLVLIGIGLIMLGLYLYLELQASKIIISNNGIKRVGYFSSRELLINDIKGYETVQGKRISIRPVDKSNKAIVLSDYSYFADGSEILQWVALNCKDLDAEQEQKGIEEIKNDESYGYSSEERLAELKKLKRFCSYFNYGGIGLCFWLFIHPAPYDYAVLAGTIWPLVVMFVFYLKRDVVTLNSADNKKQAVYPSLSTALILPPLGLLIRVLADFKLMHLTEMLLPAFSVIAVLGVVFLGIIMSSKEKARSNKMTWLSAAAFVLLYGFTAPVIINCKFDYSVPKEYKAQVLSQRVSTGKHTSYDLTLSKWGPKESEETEVSKSLYYQVKVGDTVYVNLKPGLFKMPWYYVSK</sequence>
<proteinExistence type="predicted"/>
<feature type="transmembrane region" description="Helical" evidence="1">
    <location>
        <begin position="232"/>
        <end position="253"/>
    </location>
</feature>
<protein>
    <submittedName>
        <fullName evidence="2">Uncharacterized protein</fullName>
    </submittedName>
</protein>
<dbReference type="STRING" id="551995.SAMN05192574_11177"/>
<feature type="transmembrane region" description="Helical" evidence="1">
    <location>
        <begin position="42"/>
        <end position="61"/>
    </location>
</feature>
<feature type="transmembrane region" description="Helical" evidence="1">
    <location>
        <begin position="265"/>
        <end position="283"/>
    </location>
</feature>
<keyword evidence="3" id="KW-1185">Reference proteome</keyword>
<accession>A0A1H8RXR2</accession>
<organism evidence="2 3">
    <name type="scientific">Mucilaginibacter gossypiicola</name>
    <dbReference type="NCBI Taxonomy" id="551995"/>
    <lineage>
        <taxon>Bacteria</taxon>
        <taxon>Pseudomonadati</taxon>
        <taxon>Bacteroidota</taxon>
        <taxon>Sphingobacteriia</taxon>
        <taxon>Sphingobacteriales</taxon>
        <taxon>Sphingobacteriaceae</taxon>
        <taxon>Mucilaginibacter</taxon>
    </lineage>
</organism>
<evidence type="ECO:0000256" key="1">
    <source>
        <dbReference type="SAM" id="Phobius"/>
    </source>
</evidence>
<feature type="transmembrane region" description="Helical" evidence="1">
    <location>
        <begin position="198"/>
        <end position="216"/>
    </location>
</feature>
<feature type="transmembrane region" description="Helical" evidence="1">
    <location>
        <begin position="17"/>
        <end position="36"/>
    </location>
</feature>
<dbReference type="EMBL" id="FOCL01000011">
    <property type="protein sequence ID" value="SEO71165.1"/>
    <property type="molecule type" value="Genomic_DNA"/>
</dbReference>
<name>A0A1H8RXR2_9SPHI</name>
<keyword evidence="1" id="KW-0472">Membrane</keyword>
<evidence type="ECO:0000313" key="3">
    <source>
        <dbReference type="Proteomes" id="UP000198942"/>
    </source>
</evidence>
<dbReference type="Proteomes" id="UP000198942">
    <property type="component" value="Unassembled WGS sequence"/>
</dbReference>
<keyword evidence="1" id="KW-0812">Transmembrane</keyword>
<feature type="transmembrane region" description="Helical" evidence="1">
    <location>
        <begin position="295"/>
        <end position="315"/>
    </location>
</feature>
<feature type="transmembrane region" description="Helical" evidence="1">
    <location>
        <begin position="174"/>
        <end position="192"/>
    </location>
</feature>
<gene>
    <name evidence="2" type="ORF">SAMN05192574_11177</name>
</gene>
<evidence type="ECO:0000313" key="2">
    <source>
        <dbReference type="EMBL" id="SEO71165.1"/>
    </source>
</evidence>
<dbReference type="AlphaFoldDB" id="A0A1H8RXR2"/>
<reference evidence="3" key="1">
    <citation type="submission" date="2016-10" db="EMBL/GenBank/DDBJ databases">
        <authorList>
            <person name="Varghese N."/>
            <person name="Submissions S."/>
        </authorList>
    </citation>
    <scope>NUCLEOTIDE SEQUENCE [LARGE SCALE GENOMIC DNA]</scope>
    <source>
        <strain evidence="3">Gh-48</strain>
    </source>
</reference>